<dbReference type="RefSeq" id="WP_183452877.1">
    <property type="nucleotide sequence ID" value="NZ_JACHWB010000005.1"/>
</dbReference>
<reference evidence="1 2" key="1">
    <citation type="submission" date="2020-08" db="EMBL/GenBank/DDBJ databases">
        <title>The Agave Microbiome: Exploring the role of microbial communities in plant adaptations to desert environments.</title>
        <authorList>
            <person name="Partida-Martinez L.P."/>
        </authorList>
    </citation>
    <scope>NUCLEOTIDE SEQUENCE [LARGE SCALE GENOMIC DNA]</scope>
    <source>
        <strain evidence="1 2">AT3.9</strain>
    </source>
</reference>
<gene>
    <name evidence="1" type="ORF">FHR70_003754</name>
</gene>
<proteinExistence type="predicted"/>
<dbReference type="EMBL" id="JACHWB010000005">
    <property type="protein sequence ID" value="MBB3020668.1"/>
    <property type="molecule type" value="Genomic_DNA"/>
</dbReference>
<dbReference type="Proteomes" id="UP000532010">
    <property type="component" value="Unassembled WGS sequence"/>
</dbReference>
<evidence type="ECO:0000313" key="2">
    <source>
        <dbReference type="Proteomes" id="UP000532010"/>
    </source>
</evidence>
<sequence length="64" mass="7201">MTTENEDLLYGVPAIAEAFKWKPRQVYHLKEKHGLPTFKMGRTVCALKSDVRAWIATRAGKVAA</sequence>
<dbReference type="AlphaFoldDB" id="A0A7W4VP24"/>
<dbReference type="GO" id="GO:0003677">
    <property type="term" value="F:DNA binding"/>
    <property type="evidence" value="ECO:0007669"/>
    <property type="project" value="UniProtKB-KW"/>
</dbReference>
<organism evidence="1 2">
    <name type="scientific">Microvirga lupini</name>
    <dbReference type="NCBI Taxonomy" id="420324"/>
    <lineage>
        <taxon>Bacteria</taxon>
        <taxon>Pseudomonadati</taxon>
        <taxon>Pseudomonadota</taxon>
        <taxon>Alphaproteobacteria</taxon>
        <taxon>Hyphomicrobiales</taxon>
        <taxon>Methylobacteriaceae</taxon>
        <taxon>Microvirga</taxon>
    </lineage>
</organism>
<keyword evidence="1" id="KW-0238">DNA-binding</keyword>
<accession>A0A7W4VP24</accession>
<protein>
    <submittedName>
        <fullName evidence="1">Putative DNA-binding transcriptional regulator AlpA</fullName>
    </submittedName>
</protein>
<name>A0A7W4VP24_9HYPH</name>
<comment type="caution">
    <text evidence="1">The sequence shown here is derived from an EMBL/GenBank/DDBJ whole genome shotgun (WGS) entry which is preliminary data.</text>
</comment>
<evidence type="ECO:0000313" key="1">
    <source>
        <dbReference type="EMBL" id="MBB3020668.1"/>
    </source>
</evidence>
<keyword evidence="2" id="KW-1185">Reference proteome</keyword>